<feature type="compositionally biased region" description="Basic and acidic residues" evidence="1">
    <location>
        <begin position="99"/>
        <end position="109"/>
    </location>
</feature>
<proteinExistence type="predicted"/>
<name>A0A397ZXM0_BRACM</name>
<evidence type="ECO:0000256" key="1">
    <source>
        <dbReference type="SAM" id="MobiDB-lite"/>
    </source>
</evidence>
<feature type="region of interest" description="Disordered" evidence="1">
    <location>
        <begin position="51"/>
        <end position="71"/>
    </location>
</feature>
<dbReference type="EMBL" id="CM010630">
    <property type="protein sequence ID" value="RID69895.1"/>
    <property type="molecule type" value="Genomic_DNA"/>
</dbReference>
<reference evidence="2 3" key="1">
    <citation type="submission" date="2018-06" db="EMBL/GenBank/DDBJ databases">
        <title>WGS assembly of Brassica rapa FPsc.</title>
        <authorList>
            <person name="Bowman J."/>
            <person name="Kohchi T."/>
            <person name="Yamato K."/>
            <person name="Jenkins J."/>
            <person name="Shu S."/>
            <person name="Ishizaki K."/>
            <person name="Yamaoka S."/>
            <person name="Nishihama R."/>
            <person name="Nakamura Y."/>
            <person name="Berger F."/>
            <person name="Adam C."/>
            <person name="Aki S."/>
            <person name="Althoff F."/>
            <person name="Araki T."/>
            <person name="Arteaga-Vazquez M."/>
            <person name="Balasubrmanian S."/>
            <person name="Bauer D."/>
            <person name="Boehm C."/>
            <person name="Briginshaw L."/>
            <person name="Caballero-Perez J."/>
            <person name="Catarino B."/>
            <person name="Chen F."/>
            <person name="Chiyoda S."/>
            <person name="Chovatia M."/>
            <person name="Davies K."/>
            <person name="Delmans M."/>
            <person name="Demura T."/>
            <person name="Dierschke T."/>
            <person name="Dolan L."/>
            <person name="Dorantes-Acosta A."/>
            <person name="Eklund D."/>
            <person name="Florent S."/>
            <person name="Flores-Sandoval E."/>
            <person name="Fujiyama A."/>
            <person name="Fukuzawa H."/>
            <person name="Galik B."/>
            <person name="Grimanelli D."/>
            <person name="Grimwood J."/>
            <person name="Grossniklaus U."/>
            <person name="Hamada T."/>
            <person name="Haseloff J."/>
            <person name="Hetherington A."/>
            <person name="Higo A."/>
            <person name="Hirakawa Y."/>
            <person name="Hundley H."/>
            <person name="Ikeda Y."/>
            <person name="Inoue K."/>
            <person name="Inoue S."/>
            <person name="Ishida S."/>
            <person name="Jia Q."/>
            <person name="Kakita M."/>
            <person name="Kanazawa T."/>
            <person name="Kawai Y."/>
            <person name="Kawashima T."/>
            <person name="Kennedy M."/>
            <person name="Kinose K."/>
            <person name="Kinoshita T."/>
            <person name="Kohara Y."/>
            <person name="Koide E."/>
            <person name="Komatsu K."/>
            <person name="Kopischke S."/>
            <person name="Kubo M."/>
            <person name="Kyozuka J."/>
            <person name="Lagercrantz U."/>
            <person name="Lin S."/>
            <person name="Lindquist E."/>
            <person name="Lipzen A."/>
            <person name="Lu C."/>
            <person name="Luna E."/>
            <person name="Martienssen R."/>
            <person name="Minamino N."/>
            <person name="Mizutani M."/>
            <person name="Mizutani M."/>
            <person name="Mochizuki N."/>
            <person name="Monte I."/>
            <person name="Mosher R."/>
            <person name="Nagasaki H."/>
            <person name="Nakagami H."/>
            <person name="Naramoto S."/>
            <person name="Nishitani K."/>
            <person name="Ohtani M."/>
            <person name="Okamoto T."/>
            <person name="Okumura M."/>
            <person name="Phillips J."/>
            <person name="Pollak B."/>
            <person name="Reinders A."/>
            <person name="Roevekamp M."/>
            <person name="Sano R."/>
            <person name="Sawa S."/>
            <person name="Schmid M."/>
            <person name="Shirakawa M."/>
            <person name="Solano R."/>
            <person name="Spunde A."/>
            <person name="Suetsugu N."/>
            <person name="Sugano S."/>
            <person name="Sugiyama A."/>
            <person name="Sun R."/>
            <person name="Suzuki Y."/>
            <person name="Takenaka M."/>
            <person name="Takezawa D."/>
            <person name="Tomogane H."/>
            <person name="Tsuzuki M."/>
            <person name="Ueda T."/>
            <person name="Umeda M."/>
            <person name="Ward J."/>
            <person name="Watanabe Y."/>
            <person name="Yazaki K."/>
            <person name="Yokoyama R."/>
            <person name="Yoshitake Y."/>
            <person name="Yotsui I."/>
            <person name="Zachgo S."/>
            <person name="Schmutz J."/>
        </authorList>
    </citation>
    <scope>NUCLEOTIDE SEQUENCE [LARGE SCALE GENOMIC DNA]</scope>
    <source>
        <strain evidence="3">cv. B-3</strain>
    </source>
</reference>
<dbReference type="AlphaFoldDB" id="A0A397ZXM0"/>
<evidence type="ECO:0000313" key="2">
    <source>
        <dbReference type="EMBL" id="RID69895.1"/>
    </source>
</evidence>
<sequence>MMMVMENEFQERSNLNINDIDLSLLRLSSPPPYDYSRSSFLSAASPDAIISPLKRSSPVSDESDQPKRRRVSLQDPIFIASPLSSTYSIDDPTRASPVPEKHETSPFDSKSLETERMKMVNNHVEEINHEETNYDTYEEIYREETNYDAYEVLLYLHLTLIILVINASLQKQQEEEEKEEECGEGMRIERSGDGFVIRLKCRCKLAYRVLFSDHHLYFKSL</sequence>
<accession>A0A397ZXM0</accession>
<evidence type="ECO:0000313" key="3">
    <source>
        <dbReference type="Proteomes" id="UP000264353"/>
    </source>
</evidence>
<organism evidence="2 3">
    <name type="scientific">Brassica campestris</name>
    <name type="common">Field mustard</name>
    <dbReference type="NCBI Taxonomy" id="3711"/>
    <lineage>
        <taxon>Eukaryota</taxon>
        <taxon>Viridiplantae</taxon>
        <taxon>Streptophyta</taxon>
        <taxon>Embryophyta</taxon>
        <taxon>Tracheophyta</taxon>
        <taxon>Spermatophyta</taxon>
        <taxon>Magnoliopsida</taxon>
        <taxon>eudicotyledons</taxon>
        <taxon>Gunneridae</taxon>
        <taxon>Pentapetalae</taxon>
        <taxon>rosids</taxon>
        <taxon>malvids</taxon>
        <taxon>Brassicales</taxon>
        <taxon>Brassicaceae</taxon>
        <taxon>Brassiceae</taxon>
        <taxon>Brassica</taxon>
    </lineage>
</organism>
<gene>
    <name evidence="2" type="ORF">BRARA_C01963</name>
</gene>
<protein>
    <submittedName>
        <fullName evidence="2">Uncharacterized protein</fullName>
    </submittedName>
</protein>
<dbReference type="Proteomes" id="UP000264353">
    <property type="component" value="Chromosome A3"/>
</dbReference>
<feature type="region of interest" description="Disordered" evidence="1">
    <location>
        <begin position="84"/>
        <end position="109"/>
    </location>
</feature>